<dbReference type="AlphaFoldDB" id="A0A182D243"/>
<accession>A0A182D243</accession>
<organism evidence="2">
    <name type="scientific">Blastochloris viridis</name>
    <name type="common">Rhodopseudomonas viridis</name>
    <dbReference type="NCBI Taxonomy" id="1079"/>
    <lineage>
        <taxon>Bacteria</taxon>
        <taxon>Pseudomonadati</taxon>
        <taxon>Pseudomonadota</taxon>
        <taxon>Alphaproteobacteria</taxon>
        <taxon>Hyphomicrobiales</taxon>
        <taxon>Blastochloridaceae</taxon>
        <taxon>Blastochloris</taxon>
    </lineage>
</organism>
<proteinExistence type="predicted"/>
<reference evidence="2" key="1">
    <citation type="journal article" date="2015" name="Genome Announc.">
        <title>Complete Genome Sequence of the Bacteriochlorophyll b-Producing Photosynthetic Bacterium Blastochloris viridis.</title>
        <authorList>
            <person name="Tsukatani Y."/>
            <person name="Hirose Y."/>
            <person name="Harada J."/>
            <person name="Misawa N."/>
            <person name="Mori K."/>
            <person name="Inoue K."/>
            <person name="Tamiaki H."/>
        </authorList>
    </citation>
    <scope>NUCLEOTIDE SEQUENCE [LARGE SCALE GENOMIC DNA]</scope>
    <source>
        <strain evidence="2">DSM 133</strain>
    </source>
</reference>
<name>A0A182D243_BLAVI</name>
<evidence type="ECO:0000313" key="2">
    <source>
        <dbReference type="EMBL" id="BAR98832.1"/>
    </source>
</evidence>
<evidence type="ECO:0000256" key="1">
    <source>
        <dbReference type="SAM" id="MobiDB-lite"/>
    </source>
</evidence>
<sequence>MVGAHGGLPQAVSIPQRRPRINGYPLPLPSGRTGPAAAPPTAANLRRRCA</sequence>
<dbReference type="EMBL" id="AP014854">
    <property type="protein sequence ID" value="BAR98832.1"/>
    <property type="molecule type" value="Genomic_DNA"/>
</dbReference>
<feature type="region of interest" description="Disordered" evidence="1">
    <location>
        <begin position="1"/>
        <end position="50"/>
    </location>
</feature>
<gene>
    <name evidence="2" type="ORF">BV133_1239</name>
</gene>
<protein>
    <submittedName>
        <fullName evidence="2">Uncharacterized protein</fullName>
    </submittedName>
</protein>